<dbReference type="Pfam" id="PF03618">
    <property type="entry name" value="Kinase-PPPase"/>
    <property type="match status" value="1"/>
</dbReference>
<sequence>MTKLIIHLVSDSSVQTAKSAAHSALAQFTSLKPKLYHWPMIRNSELLKEVLSKIESKHGIVLYTIADQELRKTLTKFCYELKIPCISVIGKIIKEMSVFSGIEIEKEQNYNYKFDKTYFDTLNAIDYAIRHDDGQLLNELQFADIVLIGPSRTSKTPTSVFLAYNGLKTANIPYVYNCPFPDFIEKDIDQLVVGLVINPNRLIEIRETRLNLLQINENRNYTDFNIVQKECLEVKKICELRNWPVIDVSTKSIEETAALIMRIYYNKKISIINKK</sequence>
<dbReference type="InterPro" id="IPR026565">
    <property type="entry name" value="PPDK_reg"/>
</dbReference>
<protein>
    <recommendedName>
        <fullName evidence="5">Putative pyruvate, phosphate dikinase regulatory protein</fullName>
        <shortName evidence="5">PPDK regulatory protein</shortName>
        <ecNumber evidence="5">2.7.11.32</ecNumber>
        <ecNumber evidence="5">2.7.4.27</ecNumber>
    </recommendedName>
</protein>
<feature type="binding site" evidence="5">
    <location>
        <begin position="149"/>
        <end position="156"/>
    </location>
    <ligand>
        <name>ADP</name>
        <dbReference type="ChEBI" id="CHEBI:456216"/>
    </ligand>
</feature>
<comment type="catalytic activity">
    <reaction evidence="5">
        <text>N(tele)-phospho-L-histidyl/L-threonyl-[pyruvate, phosphate dikinase] + ADP = N(tele)-phospho-L-histidyl/O-phospho-L-threonyl-[pyruvate, phosphate dikinase] + AMP + H(+)</text>
        <dbReference type="Rhea" id="RHEA:43692"/>
        <dbReference type="Rhea" id="RHEA-COMP:10650"/>
        <dbReference type="Rhea" id="RHEA-COMP:10651"/>
        <dbReference type="ChEBI" id="CHEBI:15378"/>
        <dbReference type="ChEBI" id="CHEBI:30013"/>
        <dbReference type="ChEBI" id="CHEBI:61977"/>
        <dbReference type="ChEBI" id="CHEBI:83586"/>
        <dbReference type="ChEBI" id="CHEBI:456215"/>
        <dbReference type="ChEBI" id="CHEBI:456216"/>
        <dbReference type="EC" id="2.7.11.32"/>
    </reaction>
</comment>
<dbReference type="Proteomes" id="UP000033661">
    <property type="component" value="Unassembled WGS sequence"/>
</dbReference>
<organism evidence="6 7">
    <name type="scientific">Rickettsia bellii str. RML An4</name>
    <dbReference type="NCBI Taxonomy" id="1359193"/>
    <lineage>
        <taxon>Bacteria</taxon>
        <taxon>Pseudomonadati</taxon>
        <taxon>Pseudomonadota</taxon>
        <taxon>Alphaproteobacteria</taxon>
        <taxon>Rickettsiales</taxon>
        <taxon>Rickettsiaceae</taxon>
        <taxon>Rickettsieae</taxon>
        <taxon>Rickettsia</taxon>
        <taxon>belli group</taxon>
    </lineage>
</organism>
<keyword evidence="2 5" id="KW-0808">Transferase</keyword>
<dbReference type="GO" id="GO:0043531">
    <property type="term" value="F:ADP binding"/>
    <property type="evidence" value="ECO:0007669"/>
    <property type="project" value="UniProtKB-UniRule"/>
</dbReference>
<dbReference type="GO" id="GO:0016776">
    <property type="term" value="F:phosphotransferase activity, phosphate group as acceptor"/>
    <property type="evidence" value="ECO:0007669"/>
    <property type="project" value="UniProtKB-UniRule"/>
</dbReference>
<dbReference type="PATRIC" id="fig|1359193.3.peg.1471"/>
<evidence type="ECO:0000256" key="2">
    <source>
        <dbReference type="ARBA" id="ARBA00022679"/>
    </source>
</evidence>
<reference evidence="6 7" key="1">
    <citation type="submission" date="2015-02" db="EMBL/GenBank/DDBJ databases">
        <title>Genome Sequencing of Rickettsiales.</title>
        <authorList>
            <person name="Daugherty S.C."/>
            <person name="Su Q."/>
            <person name="Abolude K."/>
            <person name="Beier-Sexton M."/>
            <person name="Carlyon J.A."/>
            <person name="Carter R."/>
            <person name="Day N.P."/>
            <person name="Dumler S.J."/>
            <person name="Dyachenko V."/>
            <person name="Godinez A."/>
            <person name="Kurtti T.J."/>
            <person name="Lichay M."/>
            <person name="Mullins K.E."/>
            <person name="Ott S."/>
            <person name="Pappas-Brown V."/>
            <person name="Paris D.H."/>
            <person name="Patel P."/>
            <person name="Richards A.L."/>
            <person name="Sadzewicz L."/>
            <person name="Sears K."/>
            <person name="Seidman D."/>
            <person name="Sengamalay N."/>
            <person name="Stenos J."/>
            <person name="Tallon L.J."/>
            <person name="Vincent G."/>
            <person name="Fraser C.M."/>
            <person name="Munderloh U."/>
            <person name="Dunning-Hotopp J.C."/>
        </authorList>
    </citation>
    <scope>NUCLEOTIDE SEQUENCE [LARGE SCALE GENOMIC DNA]</scope>
    <source>
        <strain evidence="6 7">RML An4</strain>
    </source>
</reference>
<accession>A0A0F3QD33</accession>
<dbReference type="NCBIfam" id="NF003742">
    <property type="entry name" value="PRK05339.1"/>
    <property type="match status" value="1"/>
</dbReference>
<dbReference type="PANTHER" id="PTHR31756">
    <property type="entry name" value="PYRUVATE, PHOSPHATE DIKINASE REGULATORY PROTEIN 1, CHLOROPLASTIC"/>
    <property type="match status" value="1"/>
</dbReference>
<dbReference type="EC" id="2.7.11.32" evidence="5"/>
<name>A0A0F3QD33_RICBE</name>
<proteinExistence type="inferred from homology"/>
<dbReference type="GO" id="GO:0005524">
    <property type="term" value="F:ATP binding"/>
    <property type="evidence" value="ECO:0007669"/>
    <property type="project" value="InterPro"/>
</dbReference>
<keyword evidence="3 5" id="KW-0547">Nucleotide-binding</keyword>
<comment type="function">
    <text evidence="5">Bifunctional serine/threonine kinase and phosphorylase involved in the regulation of the pyruvate, phosphate dikinase (PPDK) by catalyzing its phosphorylation/dephosphorylation.</text>
</comment>
<dbReference type="InterPro" id="IPR005177">
    <property type="entry name" value="Kinase-pyrophosphorylase"/>
</dbReference>
<evidence type="ECO:0000256" key="5">
    <source>
        <dbReference type="HAMAP-Rule" id="MF_00921"/>
    </source>
</evidence>
<keyword evidence="4 5" id="KW-0418">Kinase</keyword>
<evidence type="ECO:0000256" key="3">
    <source>
        <dbReference type="ARBA" id="ARBA00022741"/>
    </source>
</evidence>
<gene>
    <name evidence="6" type="ORF">RBEAN4_1515</name>
</gene>
<dbReference type="GO" id="GO:0004674">
    <property type="term" value="F:protein serine/threonine kinase activity"/>
    <property type="evidence" value="ECO:0007669"/>
    <property type="project" value="UniProtKB-UniRule"/>
</dbReference>
<dbReference type="HAMAP" id="MF_00921">
    <property type="entry name" value="PDRP"/>
    <property type="match status" value="1"/>
</dbReference>
<evidence type="ECO:0000256" key="4">
    <source>
        <dbReference type="ARBA" id="ARBA00022777"/>
    </source>
</evidence>
<comment type="catalytic activity">
    <reaction evidence="5">
        <text>N(tele)-phospho-L-histidyl/O-phospho-L-threonyl-[pyruvate, phosphate dikinase] + phosphate + H(+) = N(tele)-phospho-L-histidyl/L-threonyl-[pyruvate, phosphate dikinase] + diphosphate</text>
        <dbReference type="Rhea" id="RHEA:43696"/>
        <dbReference type="Rhea" id="RHEA-COMP:10650"/>
        <dbReference type="Rhea" id="RHEA-COMP:10651"/>
        <dbReference type="ChEBI" id="CHEBI:15378"/>
        <dbReference type="ChEBI" id="CHEBI:30013"/>
        <dbReference type="ChEBI" id="CHEBI:33019"/>
        <dbReference type="ChEBI" id="CHEBI:43474"/>
        <dbReference type="ChEBI" id="CHEBI:61977"/>
        <dbReference type="ChEBI" id="CHEBI:83586"/>
        <dbReference type="EC" id="2.7.4.27"/>
    </reaction>
</comment>
<dbReference type="EMBL" id="LAOI01000001">
    <property type="protein sequence ID" value="KJV90510.1"/>
    <property type="molecule type" value="Genomic_DNA"/>
</dbReference>
<evidence type="ECO:0000313" key="7">
    <source>
        <dbReference type="Proteomes" id="UP000033661"/>
    </source>
</evidence>
<keyword evidence="1 5" id="KW-0723">Serine/threonine-protein kinase</keyword>
<evidence type="ECO:0000256" key="1">
    <source>
        <dbReference type="ARBA" id="ARBA00022527"/>
    </source>
</evidence>
<comment type="similarity">
    <text evidence="5">Belongs to the pyruvate, phosphate/water dikinase regulatory protein family. PDRP subfamily.</text>
</comment>
<keyword evidence="7" id="KW-1185">Reference proteome</keyword>
<dbReference type="EC" id="2.7.4.27" evidence="5"/>
<comment type="caution">
    <text evidence="6">The sequence shown here is derived from an EMBL/GenBank/DDBJ whole genome shotgun (WGS) entry which is preliminary data.</text>
</comment>
<dbReference type="AlphaFoldDB" id="A0A0F3QD33"/>
<dbReference type="PANTHER" id="PTHR31756:SF3">
    <property type="entry name" value="PYRUVATE, PHOSPHATE DIKINASE REGULATORY PROTEIN 1, CHLOROPLASTIC"/>
    <property type="match status" value="1"/>
</dbReference>
<evidence type="ECO:0000313" key="6">
    <source>
        <dbReference type="EMBL" id="KJV90510.1"/>
    </source>
</evidence>